<comment type="caution">
    <text evidence="5">The sequence shown here is derived from an EMBL/GenBank/DDBJ whole genome shotgun (WGS) entry which is preliminary data.</text>
</comment>
<dbReference type="FunFam" id="1.10.12.10:FF:000001">
    <property type="entry name" value="Probable enoyl-CoA hydratase, mitochondrial"/>
    <property type="match status" value="1"/>
</dbReference>
<comment type="similarity">
    <text evidence="1 3">Belongs to the enoyl-CoA hydratase/isomerase family.</text>
</comment>
<dbReference type="SUPFAM" id="SSF52096">
    <property type="entry name" value="ClpP/crotonase"/>
    <property type="match status" value="1"/>
</dbReference>
<dbReference type="Pfam" id="PF00378">
    <property type="entry name" value="ECH_1"/>
    <property type="match status" value="2"/>
</dbReference>
<accession>A0AAN6G666</accession>
<keyword evidence="6" id="KW-1185">Reference proteome</keyword>
<dbReference type="GO" id="GO:0005739">
    <property type="term" value="C:mitochondrion"/>
    <property type="evidence" value="ECO:0007669"/>
    <property type="project" value="TreeGrafter"/>
</dbReference>
<dbReference type="Gene3D" id="3.90.226.10">
    <property type="entry name" value="2-enoyl-CoA Hydratase, Chain A, domain 1"/>
    <property type="match status" value="1"/>
</dbReference>
<keyword evidence="2" id="KW-0456">Lyase</keyword>
<dbReference type="InterPro" id="IPR029045">
    <property type="entry name" value="ClpP/crotonase-like_dom_sf"/>
</dbReference>
<evidence type="ECO:0000256" key="1">
    <source>
        <dbReference type="ARBA" id="ARBA00005254"/>
    </source>
</evidence>
<evidence type="ECO:0000256" key="4">
    <source>
        <dbReference type="SAM" id="MobiDB-lite"/>
    </source>
</evidence>
<dbReference type="CDD" id="cd06558">
    <property type="entry name" value="crotonase-like"/>
    <property type="match status" value="1"/>
</dbReference>
<dbReference type="PROSITE" id="PS00166">
    <property type="entry name" value="ENOYL_COA_HYDRATASE"/>
    <property type="match status" value="1"/>
</dbReference>
<dbReference type="AlphaFoldDB" id="A0AAN6G666"/>
<proteinExistence type="inferred from homology"/>
<feature type="region of interest" description="Disordered" evidence="4">
    <location>
        <begin position="51"/>
        <end position="111"/>
    </location>
</feature>
<dbReference type="InterPro" id="IPR001753">
    <property type="entry name" value="Enoyl-CoA_hydra/iso"/>
</dbReference>
<evidence type="ECO:0008006" key="7">
    <source>
        <dbReference type="Google" id="ProtNLM"/>
    </source>
</evidence>
<organism evidence="5 6">
    <name type="scientific">Tilletia horrida</name>
    <dbReference type="NCBI Taxonomy" id="155126"/>
    <lineage>
        <taxon>Eukaryota</taxon>
        <taxon>Fungi</taxon>
        <taxon>Dikarya</taxon>
        <taxon>Basidiomycota</taxon>
        <taxon>Ustilaginomycotina</taxon>
        <taxon>Exobasidiomycetes</taxon>
        <taxon>Tilletiales</taxon>
        <taxon>Tilletiaceae</taxon>
        <taxon>Tilletia</taxon>
    </lineage>
</organism>
<name>A0AAN6G666_9BASI</name>
<protein>
    <recommendedName>
        <fullName evidence="7">Enoyl-CoA hydratase</fullName>
    </recommendedName>
</protein>
<evidence type="ECO:0000313" key="5">
    <source>
        <dbReference type="EMBL" id="KAK0519324.1"/>
    </source>
</evidence>
<dbReference type="GO" id="GO:0006635">
    <property type="term" value="P:fatty acid beta-oxidation"/>
    <property type="evidence" value="ECO:0007669"/>
    <property type="project" value="TreeGrafter"/>
</dbReference>
<feature type="compositionally biased region" description="Low complexity" evidence="4">
    <location>
        <begin position="54"/>
        <end position="71"/>
    </location>
</feature>
<reference evidence="5" key="1">
    <citation type="journal article" date="2023" name="PhytoFront">
        <title>Draft Genome Resources of Seven Strains of Tilletia horrida, Causal Agent of Kernel Smut of Rice.</title>
        <authorList>
            <person name="Khanal S."/>
            <person name="Antony Babu S."/>
            <person name="Zhou X.G."/>
        </authorList>
    </citation>
    <scope>NUCLEOTIDE SEQUENCE</scope>
    <source>
        <strain evidence="5">TX3</strain>
    </source>
</reference>
<evidence type="ECO:0000256" key="2">
    <source>
        <dbReference type="ARBA" id="ARBA00023239"/>
    </source>
</evidence>
<dbReference type="Gene3D" id="1.10.12.10">
    <property type="entry name" value="Lyase 2-enoyl-coa Hydratase, Chain A, domain 2"/>
    <property type="match status" value="1"/>
</dbReference>
<dbReference type="GO" id="GO:0016836">
    <property type="term" value="F:hydro-lyase activity"/>
    <property type="evidence" value="ECO:0007669"/>
    <property type="project" value="UniProtKB-ARBA"/>
</dbReference>
<sequence length="409" mass="42880">MLARTLRLSQARACRTALLQPALSLSQFALPDPHPRRLDLNLPTALAQRHQRRLLSSSSASSLSLSASSRAGTGSVEKKEEGEGTPYDPSRLVFLSRPSPSSEGGEDADADADADEGIVVLNLNRPQAANAISTTLLAQLHEALAHLRFPPSTQEEPAPALRTLIIRSLSPRIFCAGADLKERATMSIPQVDAFLLSLRTACSAIERLPCPVLAALDGSAMGGGLELALCADLRVAAAAAASPSSSAGAGAGAGAGASKTRFGLTEAKLGIIPGAGGTQRLSRLLGPAKAKDLIFSGRLLSPEQAFEVGLVDHLAPPSYSQAQGGAKAEETGAGTAAFGKALELAREMSQNGPLALRAAKLAIDKGSQMDIETALDFERECYERLFGTEDRLEGLRAFKEKRKPKYIGR</sequence>
<evidence type="ECO:0000256" key="3">
    <source>
        <dbReference type="RuleBase" id="RU003707"/>
    </source>
</evidence>
<dbReference type="Proteomes" id="UP001176521">
    <property type="component" value="Unassembled WGS sequence"/>
</dbReference>
<evidence type="ECO:0000313" key="6">
    <source>
        <dbReference type="Proteomes" id="UP001176521"/>
    </source>
</evidence>
<dbReference type="PANTHER" id="PTHR11941:SF171">
    <property type="entry name" value="SD19268P"/>
    <property type="match status" value="1"/>
</dbReference>
<dbReference type="InterPro" id="IPR014748">
    <property type="entry name" value="Enoyl-CoA_hydra_C"/>
</dbReference>
<dbReference type="InterPro" id="IPR018376">
    <property type="entry name" value="Enoyl-CoA_hyd/isom_CS"/>
</dbReference>
<dbReference type="EMBL" id="JAPDMQ010001022">
    <property type="protein sequence ID" value="KAK0519324.1"/>
    <property type="molecule type" value="Genomic_DNA"/>
</dbReference>
<gene>
    <name evidence="5" type="ORF">OC842_007489</name>
</gene>
<dbReference type="PANTHER" id="PTHR11941">
    <property type="entry name" value="ENOYL-COA HYDRATASE-RELATED"/>
    <property type="match status" value="1"/>
</dbReference>